<feature type="transmembrane region" description="Helical" evidence="3">
    <location>
        <begin position="16"/>
        <end position="35"/>
    </location>
</feature>
<reference evidence="4" key="1">
    <citation type="submission" date="2022-11" db="UniProtKB">
        <authorList>
            <consortium name="EnsemblMetazoa"/>
        </authorList>
    </citation>
    <scope>IDENTIFICATION</scope>
</reference>
<dbReference type="AlphaFoldDB" id="A0A913X767"/>
<dbReference type="PANTHER" id="PTHR43313:SF50">
    <property type="entry name" value="GH26015P"/>
    <property type="match status" value="1"/>
</dbReference>
<dbReference type="KEGG" id="epa:110238231"/>
<protein>
    <submittedName>
        <fullName evidence="4">Uncharacterized protein</fullName>
    </submittedName>
</protein>
<name>A0A913X767_EXADI</name>
<evidence type="ECO:0000256" key="3">
    <source>
        <dbReference type="SAM" id="Phobius"/>
    </source>
</evidence>
<dbReference type="Gene3D" id="3.40.50.720">
    <property type="entry name" value="NAD(P)-binding Rossmann-like Domain"/>
    <property type="match status" value="1"/>
</dbReference>
<dbReference type="OMA" id="YIARIFM"/>
<keyword evidence="1" id="KW-0560">Oxidoreductase</keyword>
<keyword evidence="3" id="KW-0812">Transmembrane</keyword>
<dbReference type="GO" id="GO:0008202">
    <property type="term" value="P:steroid metabolic process"/>
    <property type="evidence" value="ECO:0007669"/>
    <property type="project" value="TreeGrafter"/>
</dbReference>
<dbReference type="GO" id="GO:0016491">
    <property type="term" value="F:oxidoreductase activity"/>
    <property type="evidence" value="ECO:0007669"/>
    <property type="project" value="UniProtKB-KW"/>
</dbReference>
<dbReference type="EnsemblMetazoa" id="XM_021043877.2">
    <property type="protein sequence ID" value="XP_020899536.1"/>
    <property type="gene ID" value="LOC110238231"/>
</dbReference>
<keyword evidence="5" id="KW-1185">Reference proteome</keyword>
<dbReference type="InterPro" id="IPR020904">
    <property type="entry name" value="Sc_DH/Rdtase_CS"/>
</dbReference>
<keyword evidence="3" id="KW-1133">Transmembrane helix</keyword>
<organism evidence="4 5">
    <name type="scientific">Exaiptasia diaphana</name>
    <name type="common">Tropical sea anemone</name>
    <name type="synonym">Aiptasia pulchella</name>
    <dbReference type="NCBI Taxonomy" id="2652724"/>
    <lineage>
        <taxon>Eukaryota</taxon>
        <taxon>Metazoa</taxon>
        <taxon>Cnidaria</taxon>
        <taxon>Anthozoa</taxon>
        <taxon>Hexacorallia</taxon>
        <taxon>Actiniaria</taxon>
        <taxon>Aiptasiidae</taxon>
        <taxon>Exaiptasia</taxon>
    </lineage>
</organism>
<dbReference type="InterPro" id="IPR036291">
    <property type="entry name" value="NAD(P)-bd_dom_sf"/>
</dbReference>
<keyword evidence="3" id="KW-0472">Membrane</keyword>
<dbReference type="Proteomes" id="UP000887567">
    <property type="component" value="Unplaced"/>
</dbReference>
<dbReference type="SUPFAM" id="SSF51735">
    <property type="entry name" value="NAD(P)-binding Rossmann-fold domains"/>
    <property type="match status" value="1"/>
</dbReference>
<comment type="similarity">
    <text evidence="2">Belongs to the short-chain dehydrogenases/reductases (SDR) family.</text>
</comment>
<dbReference type="OrthoDB" id="5296at2759"/>
<dbReference type="PRINTS" id="PR00081">
    <property type="entry name" value="GDHRDH"/>
</dbReference>
<proteinExistence type="inferred from homology"/>
<dbReference type="GeneID" id="110238231"/>
<dbReference type="PROSITE" id="PS00061">
    <property type="entry name" value="ADH_SHORT"/>
    <property type="match status" value="1"/>
</dbReference>
<sequence>MTRKTLGDITAVENMLPMYLLLPTAFIALLVLRYLMRLLLPRPQVTDFYSKYVLITGCDSGFGKMTAIRLDRLGFRVIAACLTDQGKENIKKICSDRLVSINLDVTNSKQIHEVFAKVKHLVSEKGIWALVNNAGIITNGPIEWFKMEDFKRMADVNLWGLIEVTQTFLPLVKKAEGRVVNVGSVAGIMTVFSFGPYSVTKYGVEAFSDALRREMVEHNVKVSIIEPQAFRTPLVNGLCGKKLDELWDRLSDEKKSEFSSDCLEKAREGIKGIFDRGLNENPKMVVDAITDAVSSRDPQPRYLVGPFAKVFAFSCLLPTWLQDHLLSLA</sequence>
<accession>A0A913X767</accession>
<dbReference type="InterPro" id="IPR002347">
    <property type="entry name" value="SDR_fam"/>
</dbReference>
<dbReference type="Pfam" id="PF00106">
    <property type="entry name" value="adh_short"/>
    <property type="match status" value="1"/>
</dbReference>
<evidence type="ECO:0000313" key="4">
    <source>
        <dbReference type="EnsemblMetazoa" id="XP_020899536.1"/>
    </source>
</evidence>
<dbReference type="PRINTS" id="PR00080">
    <property type="entry name" value="SDRFAMILY"/>
</dbReference>
<evidence type="ECO:0000256" key="1">
    <source>
        <dbReference type="ARBA" id="ARBA00023002"/>
    </source>
</evidence>
<evidence type="ECO:0000313" key="5">
    <source>
        <dbReference type="Proteomes" id="UP000887567"/>
    </source>
</evidence>
<evidence type="ECO:0000256" key="2">
    <source>
        <dbReference type="RuleBase" id="RU000363"/>
    </source>
</evidence>
<dbReference type="RefSeq" id="XP_020899536.1">
    <property type="nucleotide sequence ID" value="XM_021043877.2"/>
</dbReference>
<dbReference type="PANTHER" id="PTHR43313">
    <property type="entry name" value="SHORT-CHAIN DEHYDROGENASE/REDUCTASE FAMILY 9C"/>
    <property type="match status" value="1"/>
</dbReference>